<comment type="caution">
    <text evidence="1">The sequence shown here is derived from an EMBL/GenBank/DDBJ whole genome shotgun (WGS) entry which is preliminary data.</text>
</comment>
<dbReference type="EMBL" id="LJDB01000043">
    <property type="protein sequence ID" value="ONI41011.1"/>
    <property type="molecule type" value="Genomic_DNA"/>
</dbReference>
<organism evidence="1 2">
    <name type="scientific">Candidatus Epulonipiscium fishelsonii</name>
    <dbReference type="NCBI Taxonomy" id="77094"/>
    <lineage>
        <taxon>Bacteria</taxon>
        <taxon>Bacillati</taxon>
        <taxon>Bacillota</taxon>
        <taxon>Clostridia</taxon>
        <taxon>Lachnospirales</taxon>
        <taxon>Lachnospiraceae</taxon>
        <taxon>Candidatus Epulonipiscium</taxon>
    </lineage>
</organism>
<sequence>MAVTAAMVKELRERTGAGMVDCKNVLVDVDGNIERAIEVLREKGLAKAAKKAGRVAAEGLVKEAISSDKKQGAIVEVNSETDFVAKNDQFIKFVAQVANIVLENDLTTVEELKALPWPDDTSKTVGDILTEKISVIGENLTLRRFVKMSTNGTIVAYTHGGGKIVAMIDMAGEGPKVEEVGKNIAMQVAAANPQFISKEDVSEETIAKEKEILLTQALNENAIAAKPKPENIIEKMVEGRLGKELFKEICLLEQDYVKEPSLTVEKYVVQELKNKDAIRAFVRLETGEGIEKKSENFAEEVAKQING</sequence>
<name>A0ACC8XDL4_9FIRM</name>
<gene>
    <name evidence="1" type="ORF">AN396_04425</name>
</gene>
<dbReference type="Proteomes" id="UP000188605">
    <property type="component" value="Unassembled WGS sequence"/>
</dbReference>
<reference evidence="1" key="1">
    <citation type="submission" date="2016-08" db="EMBL/GenBank/DDBJ databases">
        <authorList>
            <person name="Ngugi D.K."/>
            <person name="Miyake S."/>
            <person name="Stingl U."/>
        </authorList>
    </citation>
    <scope>NUCLEOTIDE SEQUENCE</scope>
    <source>
        <strain evidence="1">SCG-B11WGA-EpuloA1</strain>
    </source>
</reference>
<evidence type="ECO:0000313" key="2">
    <source>
        <dbReference type="Proteomes" id="UP000188605"/>
    </source>
</evidence>
<keyword evidence="1" id="KW-0648">Protein biosynthesis</keyword>
<accession>A0ACC8XDL4</accession>
<protein>
    <submittedName>
        <fullName evidence="1">Translation elongation factor Ts</fullName>
    </submittedName>
</protein>
<keyword evidence="2" id="KW-1185">Reference proteome</keyword>
<evidence type="ECO:0000313" key="1">
    <source>
        <dbReference type="EMBL" id="ONI41011.1"/>
    </source>
</evidence>
<proteinExistence type="predicted"/>
<keyword evidence="1" id="KW-0251">Elongation factor</keyword>